<evidence type="ECO:0000313" key="1">
    <source>
        <dbReference type="EMBL" id="QPS47769.1"/>
    </source>
</evidence>
<dbReference type="KEGG" id="bhg:I6G56_25595"/>
<dbReference type="Proteomes" id="UP000594943">
    <property type="component" value="Chromosome 2"/>
</dbReference>
<accession>A0A7T2U936</accession>
<organism evidence="1 2">
    <name type="scientific">Burkholderia humptydooensis</name>
    <dbReference type="NCBI Taxonomy" id="430531"/>
    <lineage>
        <taxon>Bacteria</taxon>
        <taxon>Pseudomonadati</taxon>
        <taxon>Pseudomonadota</taxon>
        <taxon>Betaproteobacteria</taxon>
        <taxon>Burkholderiales</taxon>
        <taxon>Burkholderiaceae</taxon>
        <taxon>Burkholderia</taxon>
        <taxon>pseudomallei group</taxon>
    </lineage>
</organism>
<evidence type="ECO:0000313" key="2">
    <source>
        <dbReference type="Proteomes" id="UP000594943"/>
    </source>
</evidence>
<name>A0A7T2U936_9BURK</name>
<proteinExistence type="predicted"/>
<dbReference type="RefSeq" id="WP_144411872.1">
    <property type="nucleotide sequence ID" value="NZ_CP013382.1"/>
</dbReference>
<dbReference type="EMBL" id="CP065687">
    <property type="protein sequence ID" value="QPS47769.1"/>
    <property type="molecule type" value="Genomic_DNA"/>
</dbReference>
<sequence>MNTRFVTQMDTTGELFVVSPKALPSYREFGVTEDIMVVLYSASRFRKRDRTKTGVLDEDDDKGQFSSDLEDALDISEKKLLLWSAYKSASRGINFLTRQHGVQRDFELFCLLNDPYYTQHTRLSSSGFSMEMFQSFAQVLRDENENWASMSKGDLLFEYSRNKWKRLRKEHFIDITRTVFQALGRGERRPETQMSTQHLYVSSEAARMVHLGLGHAPELRRRASPAQRAVLAAIARHNIDVSIFRSDGDRQMHHRESLKRAVALRRFTSQTPARFRSDAGARSLWDKLFDAMMFRDPLKYLGKLSAAGVPLDYCDGCFTEVPANADTYTVEFGAAGILERVITDAADGSDAYNWIGMVAPEGLISQLSSPTRDLLKESRGFKLVDKATKLVPQPWFVTEIMKGYIAELEFEEYVGNQFNVWPRKNALGGYPVEYLQVTEHPLYPDLYQLFDYYLVPRPNVLVAVDLKNWARSTDSLKKHQLQMGAQKKHQRLRELFPDKTIHALYVNLYGAHKFTVAKPPTGTIRFMSLYVPNTGTDMWMPNTNLRESILGN</sequence>
<gene>
    <name evidence="1" type="ORF">I6G56_25595</name>
</gene>
<reference evidence="1 2" key="1">
    <citation type="submission" date="2020-12" db="EMBL/GenBank/DDBJ databases">
        <title>FDA dAtabase for Regulatory Grade micrObial Sequences (FDA-ARGOS): Supporting development and validation of Infectious Disease Dx tests.</title>
        <authorList>
            <person name="Nelson B."/>
            <person name="Plummer A."/>
            <person name="Tallon L."/>
            <person name="Sadzewicz L."/>
            <person name="Zhao X."/>
            <person name="Boylan J."/>
            <person name="Ott S."/>
            <person name="Bowen H."/>
            <person name="Vavikolanu K."/>
            <person name="Mehta A."/>
            <person name="Aluvathingal J."/>
            <person name="Nadendla S."/>
            <person name="Myers T."/>
            <person name="Yan Y."/>
            <person name="Sichtig H."/>
        </authorList>
    </citation>
    <scope>NUCLEOTIDE SEQUENCE [LARGE SCALE GENOMIC DNA]</scope>
    <source>
        <strain evidence="1 2">FDAARGOS_899</strain>
    </source>
</reference>
<protein>
    <submittedName>
        <fullName evidence="1">Uncharacterized protein</fullName>
    </submittedName>
</protein>
<dbReference type="AlphaFoldDB" id="A0A7T2U936"/>